<reference evidence="6" key="1">
    <citation type="submission" date="2024-10" db="EMBL/GenBank/DDBJ databases">
        <authorList>
            <person name="Ryan C."/>
        </authorList>
    </citation>
    <scope>NUCLEOTIDE SEQUENCE [LARGE SCALE GENOMIC DNA]</scope>
</reference>
<dbReference type="PANTHER" id="PTHR26379:SF404">
    <property type="entry name" value="MATH DOMAIN-CONTAINING PROTEIN"/>
    <property type="match status" value="1"/>
</dbReference>
<evidence type="ECO:0000259" key="5">
    <source>
        <dbReference type="PROSITE" id="PS50144"/>
    </source>
</evidence>
<keyword evidence="7" id="KW-1185">Reference proteome</keyword>
<feature type="region of interest" description="Disordered" evidence="3">
    <location>
        <begin position="1"/>
        <end position="23"/>
    </location>
</feature>
<dbReference type="Gene3D" id="3.30.710.10">
    <property type="entry name" value="Potassium Channel Kv1.1, Chain A"/>
    <property type="match status" value="1"/>
</dbReference>
<sequence>MPIPAASSAAAGGDSGGGSTSTITVETTTGWHELKVPGYTKTKGGVGKGINSARFTVGGHSWYIRYYPDGNNEKSADWVSVYLYLDEPAAGGDGDVKARYKFSLIDDGGDGQGLSGYTRTSSYAYWSTGSKRGYYQFIKGADLESVLKGHGFQIRCDVTVMKETCVDPTAVKPLIVPPSDLHQDFGILLDREVGVDVTFDVGGEKFKAHRYVLAVRSPVLMAELYGGMKENGMSSFQIDDIEPRVFEALLHFIYTDSLPEIDEHIEVWRAQHLLAAADKYGLLRLKVMCEDMLFKRIDTSMLATTLTLAEQHRCEGLKERCFRFMRFPGNTKAVMASDGFQHLRISCPCLIEEMLAKLAP</sequence>
<dbReference type="SUPFAM" id="SSF54695">
    <property type="entry name" value="POZ domain"/>
    <property type="match status" value="1"/>
</dbReference>
<dbReference type="InterPro" id="IPR056423">
    <property type="entry name" value="BACK_BPM_SPOP"/>
</dbReference>
<evidence type="ECO:0000313" key="7">
    <source>
        <dbReference type="Proteomes" id="UP001497457"/>
    </source>
</evidence>
<dbReference type="Pfam" id="PF00651">
    <property type="entry name" value="BTB"/>
    <property type="match status" value="1"/>
</dbReference>
<evidence type="ECO:0000313" key="6">
    <source>
        <dbReference type="EMBL" id="CAL4979467.1"/>
    </source>
</evidence>
<comment type="similarity">
    <text evidence="2">Belongs to the Tdpoz family.</text>
</comment>
<evidence type="ECO:0000256" key="2">
    <source>
        <dbReference type="ARBA" id="ARBA00010846"/>
    </source>
</evidence>
<dbReference type="SMART" id="SM00225">
    <property type="entry name" value="BTB"/>
    <property type="match status" value="1"/>
</dbReference>
<dbReference type="Proteomes" id="UP001497457">
    <property type="component" value="Chromosome 21rd"/>
</dbReference>
<dbReference type="CDD" id="cd18280">
    <property type="entry name" value="BTB_POZ_BPM_plant"/>
    <property type="match status" value="1"/>
</dbReference>
<organism evidence="6 7">
    <name type="scientific">Urochloa decumbens</name>
    <dbReference type="NCBI Taxonomy" id="240449"/>
    <lineage>
        <taxon>Eukaryota</taxon>
        <taxon>Viridiplantae</taxon>
        <taxon>Streptophyta</taxon>
        <taxon>Embryophyta</taxon>
        <taxon>Tracheophyta</taxon>
        <taxon>Spermatophyta</taxon>
        <taxon>Magnoliopsida</taxon>
        <taxon>Liliopsida</taxon>
        <taxon>Poales</taxon>
        <taxon>Poaceae</taxon>
        <taxon>PACMAD clade</taxon>
        <taxon>Panicoideae</taxon>
        <taxon>Panicodae</taxon>
        <taxon>Paniceae</taxon>
        <taxon>Melinidinae</taxon>
        <taxon>Urochloa</taxon>
    </lineage>
</organism>
<feature type="domain" description="BTB" evidence="4">
    <location>
        <begin position="195"/>
        <end position="262"/>
    </location>
</feature>
<dbReference type="InterPro" id="IPR045005">
    <property type="entry name" value="BPM1-6"/>
</dbReference>
<dbReference type="InterPro" id="IPR008974">
    <property type="entry name" value="TRAF-like"/>
</dbReference>
<dbReference type="PANTHER" id="PTHR26379">
    <property type="entry name" value="BTB/POZ AND MATH DOMAIN-CONTAINING PROTEIN 1"/>
    <property type="match status" value="1"/>
</dbReference>
<evidence type="ECO:0000256" key="1">
    <source>
        <dbReference type="ARBA" id="ARBA00004906"/>
    </source>
</evidence>
<dbReference type="CDD" id="cd00121">
    <property type="entry name" value="MATH"/>
    <property type="match status" value="1"/>
</dbReference>
<evidence type="ECO:0000259" key="4">
    <source>
        <dbReference type="PROSITE" id="PS50097"/>
    </source>
</evidence>
<feature type="domain" description="MATH" evidence="5">
    <location>
        <begin position="29"/>
        <end position="158"/>
    </location>
</feature>
<dbReference type="EMBL" id="OZ075131">
    <property type="protein sequence ID" value="CAL4979467.1"/>
    <property type="molecule type" value="Genomic_DNA"/>
</dbReference>
<dbReference type="Pfam" id="PF22486">
    <property type="entry name" value="MATH_2"/>
    <property type="match status" value="1"/>
</dbReference>
<comment type="pathway">
    <text evidence="1">Protein modification; protein ubiquitination.</text>
</comment>
<dbReference type="SUPFAM" id="SSF49599">
    <property type="entry name" value="TRAF domain-like"/>
    <property type="match status" value="1"/>
</dbReference>
<gene>
    <name evidence="6" type="ORF">URODEC1_LOCUS55265</name>
</gene>
<feature type="compositionally biased region" description="Low complexity" evidence="3">
    <location>
        <begin position="1"/>
        <end position="12"/>
    </location>
</feature>
<protein>
    <submittedName>
        <fullName evidence="6">Uncharacterized protein</fullName>
    </submittedName>
</protein>
<dbReference type="AlphaFoldDB" id="A0ABC9ANU5"/>
<dbReference type="Gene3D" id="2.60.210.10">
    <property type="entry name" value="Apoptosis, Tumor Necrosis Factor Receptor Associated Protein 2, Chain A"/>
    <property type="match status" value="1"/>
</dbReference>
<dbReference type="InterPro" id="IPR000210">
    <property type="entry name" value="BTB/POZ_dom"/>
</dbReference>
<evidence type="ECO:0000256" key="3">
    <source>
        <dbReference type="SAM" id="MobiDB-lite"/>
    </source>
</evidence>
<dbReference type="PROSITE" id="PS50144">
    <property type="entry name" value="MATH"/>
    <property type="match status" value="1"/>
</dbReference>
<dbReference type="InterPro" id="IPR002083">
    <property type="entry name" value="MATH/TRAF_dom"/>
</dbReference>
<proteinExistence type="inferred from homology"/>
<dbReference type="Pfam" id="PF24570">
    <property type="entry name" value="BACK_BPM_SPOP"/>
    <property type="match status" value="1"/>
</dbReference>
<dbReference type="Gene3D" id="1.25.40.420">
    <property type="match status" value="1"/>
</dbReference>
<accession>A0ABC9ANU5</accession>
<dbReference type="PROSITE" id="PS50097">
    <property type="entry name" value="BTB"/>
    <property type="match status" value="1"/>
</dbReference>
<dbReference type="InterPro" id="IPR011333">
    <property type="entry name" value="SKP1/BTB/POZ_sf"/>
</dbReference>
<name>A0ABC9ANU5_9POAL</name>